<dbReference type="GO" id="GO:0008270">
    <property type="term" value="F:zinc ion binding"/>
    <property type="evidence" value="ECO:0007669"/>
    <property type="project" value="InterPro"/>
</dbReference>
<dbReference type="Pfam" id="PF01844">
    <property type="entry name" value="HNH"/>
    <property type="match status" value="1"/>
</dbReference>
<dbReference type="InterPro" id="IPR052892">
    <property type="entry name" value="NA-targeting_endonuclease"/>
</dbReference>
<keyword evidence="2" id="KW-0378">Hydrolase</keyword>
<dbReference type="Proteomes" id="UP000075260">
    <property type="component" value="Unassembled WGS sequence"/>
</dbReference>
<proteinExistence type="predicted"/>
<name>A0A150R453_SORCE</name>
<reference evidence="2 3" key="1">
    <citation type="submission" date="2014-02" db="EMBL/GenBank/DDBJ databases">
        <title>The small core and large imbalanced accessory genome model reveals a collaborative survival strategy of Sorangium cellulosum strains in nature.</title>
        <authorList>
            <person name="Han K."/>
            <person name="Peng R."/>
            <person name="Blom J."/>
            <person name="Li Y.-Z."/>
        </authorList>
    </citation>
    <scope>NUCLEOTIDE SEQUENCE [LARGE SCALE GENOMIC DNA]</scope>
    <source>
        <strain evidence="2 3">So0008-312</strain>
    </source>
</reference>
<dbReference type="PANTHER" id="PTHR33877:SF1">
    <property type="entry name" value="TYPE IV METHYL-DIRECTED RESTRICTION ENZYME ECOKMCRA"/>
    <property type="match status" value="1"/>
</dbReference>
<gene>
    <name evidence="2" type="ORF">BE15_14715</name>
</gene>
<dbReference type="OrthoDB" id="9802901at2"/>
<dbReference type="GO" id="GO:0004519">
    <property type="term" value="F:endonuclease activity"/>
    <property type="evidence" value="ECO:0007669"/>
    <property type="project" value="UniProtKB-KW"/>
</dbReference>
<keyword evidence="2" id="KW-0540">Nuclease</keyword>
<dbReference type="InterPro" id="IPR003615">
    <property type="entry name" value="HNH_nuc"/>
</dbReference>
<dbReference type="RefSeq" id="WP_061605312.1">
    <property type="nucleotide sequence ID" value="NZ_JEMA01000064.1"/>
</dbReference>
<evidence type="ECO:0000313" key="2">
    <source>
        <dbReference type="EMBL" id="KYF74618.1"/>
    </source>
</evidence>
<dbReference type="Gene3D" id="1.10.30.50">
    <property type="match status" value="1"/>
</dbReference>
<sequence>MRHIPTALRRLVHERAGGACEYCLYPESMAFTAHEIDHIVAQKHGGETTEDNLALSCVLCNKYKGSDVASFDPETRELVAIFHPRRQRWRDHFQIAGSAVAGLTPGARATVRLLQLNHPSRLAERAILIAAGLISVPAS</sequence>
<organism evidence="2 3">
    <name type="scientific">Sorangium cellulosum</name>
    <name type="common">Polyangium cellulosum</name>
    <dbReference type="NCBI Taxonomy" id="56"/>
    <lineage>
        <taxon>Bacteria</taxon>
        <taxon>Pseudomonadati</taxon>
        <taxon>Myxococcota</taxon>
        <taxon>Polyangia</taxon>
        <taxon>Polyangiales</taxon>
        <taxon>Polyangiaceae</taxon>
        <taxon>Sorangium</taxon>
    </lineage>
</organism>
<dbReference type="CDD" id="cd00085">
    <property type="entry name" value="HNHc"/>
    <property type="match status" value="1"/>
</dbReference>
<dbReference type="SMART" id="SM00507">
    <property type="entry name" value="HNHc"/>
    <property type="match status" value="1"/>
</dbReference>
<keyword evidence="2" id="KW-0255">Endonuclease</keyword>
<protein>
    <submittedName>
        <fullName evidence="2">HNH endonuclease</fullName>
    </submittedName>
</protein>
<dbReference type="PANTHER" id="PTHR33877">
    <property type="entry name" value="SLL1193 PROTEIN"/>
    <property type="match status" value="1"/>
</dbReference>
<dbReference type="InterPro" id="IPR002711">
    <property type="entry name" value="HNH"/>
</dbReference>
<dbReference type="GO" id="GO:0003676">
    <property type="term" value="F:nucleic acid binding"/>
    <property type="evidence" value="ECO:0007669"/>
    <property type="project" value="InterPro"/>
</dbReference>
<feature type="domain" description="HNH nuclease" evidence="1">
    <location>
        <begin position="7"/>
        <end position="62"/>
    </location>
</feature>
<evidence type="ECO:0000313" key="3">
    <source>
        <dbReference type="Proteomes" id="UP000075260"/>
    </source>
</evidence>
<accession>A0A150R453</accession>
<dbReference type="AlphaFoldDB" id="A0A150R453"/>
<dbReference type="EMBL" id="JEMA01000064">
    <property type="protein sequence ID" value="KYF74618.1"/>
    <property type="molecule type" value="Genomic_DNA"/>
</dbReference>
<evidence type="ECO:0000259" key="1">
    <source>
        <dbReference type="SMART" id="SM00507"/>
    </source>
</evidence>
<comment type="caution">
    <text evidence="2">The sequence shown here is derived from an EMBL/GenBank/DDBJ whole genome shotgun (WGS) entry which is preliminary data.</text>
</comment>